<reference evidence="1" key="1">
    <citation type="submission" date="2019-09" db="EMBL/GenBank/DDBJ databases">
        <authorList>
            <person name="Rodrigo-Torres L."/>
            <person name="Arahal R. D."/>
            <person name="Lucena T."/>
        </authorList>
    </citation>
    <scope>NUCLEOTIDE SEQUENCE</scope>
    <source>
        <strain evidence="1">ISS653</strain>
    </source>
</reference>
<dbReference type="EMBL" id="CABVMM010000016">
    <property type="protein sequence ID" value="VVV02202.1"/>
    <property type="molecule type" value="Genomic_DNA"/>
</dbReference>
<comment type="caution">
    <text evidence="1">The sequence shown here is derived from an EMBL/GenBank/DDBJ whole genome shotgun (WGS) entry which is preliminary data.</text>
</comment>
<evidence type="ECO:0000313" key="2">
    <source>
        <dbReference type="Proteomes" id="UP000356253"/>
    </source>
</evidence>
<accession>A0AC61YCG7</accession>
<gene>
    <name evidence="1" type="primary">uspC</name>
    <name evidence="1" type="ORF">FVB9532_03500</name>
</gene>
<proteinExistence type="predicted"/>
<protein>
    <submittedName>
        <fullName evidence="1">Universal stress protein C</fullName>
    </submittedName>
</protein>
<evidence type="ECO:0000313" key="1">
    <source>
        <dbReference type="EMBL" id="VVV02202.1"/>
    </source>
</evidence>
<dbReference type="Proteomes" id="UP000356253">
    <property type="component" value="Unassembled WGS sequence"/>
</dbReference>
<organism evidence="1 2">
    <name type="scientific">Mesonia oceanica</name>
    <dbReference type="NCBI Taxonomy" id="2687242"/>
    <lineage>
        <taxon>Bacteria</taxon>
        <taxon>Pseudomonadati</taxon>
        <taxon>Bacteroidota</taxon>
        <taxon>Flavobacteriia</taxon>
        <taxon>Flavobacteriales</taxon>
        <taxon>Flavobacteriaceae</taxon>
        <taxon>Mesonia</taxon>
    </lineage>
</organism>
<keyword evidence="2" id="KW-1185">Reference proteome</keyword>
<name>A0AC61YCG7_9FLAO</name>
<sequence length="153" mass="17156">MKKICIAIDTSPSAEKVAKLGYEYAQALNAEVVLLHVIYDVEMYQYDYDPIMGYEGFFIQQDIKLVDNLKAETEIFLKATAEYLGNPSIETKVLEGINADSEILDFVNTWGADLLVIGTHSHSFMENVLMGNIATKIVRHSKTPLLVVPIKQD</sequence>